<organism evidence="2 3">
    <name type="scientific">Thermoclostridium caenicola</name>
    <dbReference type="NCBI Taxonomy" id="659425"/>
    <lineage>
        <taxon>Bacteria</taxon>
        <taxon>Bacillati</taxon>
        <taxon>Bacillota</taxon>
        <taxon>Clostridia</taxon>
        <taxon>Eubacteriales</taxon>
        <taxon>Oscillospiraceae</taxon>
        <taxon>Thermoclostridium</taxon>
    </lineage>
</organism>
<evidence type="ECO:0000313" key="3">
    <source>
        <dbReference type="Proteomes" id="UP000324781"/>
    </source>
</evidence>
<name>A0A1M6GPE4_9FIRM</name>
<accession>A0A1M6GPE4</accession>
<dbReference type="Proteomes" id="UP000324781">
    <property type="component" value="Unassembled WGS sequence"/>
</dbReference>
<dbReference type="AlphaFoldDB" id="A0A1M6GPE4"/>
<evidence type="ECO:0000313" key="2">
    <source>
        <dbReference type="EMBL" id="SHJ11823.1"/>
    </source>
</evidence>
<sequence length="35" mass="4010">MGFFKGLGDNCEVLMFIILFLLLFWDRGGYSESSC</sequence>
<feature type="transmembrane region" description="Helical" evidence="1">
    <location>
        <begin position="7"/>
        <end position="25"/>
    </location>
</feature>
<protein>
    <submittedName>
        <fullName evidence="2">Uncharacterized protein</fullName>
    </submittedName>
</protein>
<dbReference type="EMBL" id="FQZP01000025">
    <property type="protein sequence ID" value="SHJ11823.1"/>
    <property type="molecule type" value="Genomic_DNA"/>
</dbReference>
<keyword evidence="1" id="KW-0472">Membrane</keyword>
<reference evidence="2 3" key="1">
    <citation type="submission" date="2016-11" db="EMBL/GenBank/DDBJ databases">
        <authorList>
            <person name="Varghese N."/>
            <person name="Submissions S."/>
        </authorList>
    </citation>
    <scope>NUCLEOTIDE SEQUENCE [LARGE SCALE GENOMIC DNA]</scope>
    <source>
        <strain evidence="2 3">DSM 19027</strain>
    </source>
</reference>
<evidence type="ECO:0000256" key="1">
    <source>
        <dbReference type="SAM" id="Phobius"/>
    </source>
</evidence>
<gene>
    <name evidence="2" type="ORF">SAMN05444373_102533</name>
</gene>
<keyword evidence="3" id="KW-1185">Reference proteome</keyword>
<keyword evidence="1" id="KW-0812">Transmembrane</keyword>
<keyword evidence="1" id="KW-1133">Transmembrane helix</keyword>
<proteinExistence type="predicted"/>